<dbReference type="SUPFAM" id="SSF55846">
    <property type="entry name" value="N-acetylmuramoyl-L-alanine amidase-like"/>
    <property type="match status" value="1"/>
</dbReference>
<feature type="compositionally biased region" description="Gly residues" evidence="2">
    <location>
        <begin position="17"/>
        <end position="32"/>
    </location>
</feature>
<dbReference type="SMART" id="SM00701">
    <property type="entry name" value="PGRP"/>
    <property type="match status" value="1"/>
</dbReference>
<evidence type="ECO:0000256" key="1">
    <source>
        <dbReference type="ARBA" id="ARBA00007553"/>
    </source>
</evidence>
<organism evidence="5 6">
    <name type="scientific">Streptomyces griseoaurantiacus</name>
    <dbReference type="NCBI Taxonomy" id="68213"/>
    <lineage>
        <taxon>Bacteria</taxon>
        <taxon>Bacillati</taxon>
        <taxon>Actinomycetota</taxon>
        <taxon>Actinomycetes</taxon>
        <taxon>Kitasatosporales</taxon>
        <taxon>Streptomycetaceae</taxon>
        <taxon>Streptomyces</taxon>
        <taxon>Streptomyces aurantiacus group</taxon>
    </lineage>
</organism>
<keyword evidence="3" id="KW-0812">Transmembrane</keyword>
<dbReference type="InterPro" id="IPR036505">
    <property type="entry name" value="Amidase/PGRP_sf"/>
</dbReference>
<evidence type="ECO:0000313" key="6">
    <source>
        <dbReference type="Proteomes" id="UP000198614"/>
    </source>
</evidence>
<feature type="compositionally biased region" description="Low complexity" evidence="2">
    <location>
        <begin position="61"/>
        <end position="70"/>
    </location>
</feature>
<feature type="compositionally biased region" description="Low complexity" evidence="2">
    <location>
        <begin position="33"/>
        <end position="51"/>
    </location>
</feature>
<keyword evidence="3" id="KW-0472">Membrane</keyword>
<protein>
    <submittedName>
        <fullName evidence="5">N-acetylmuramoyl-L-alanine amidase</fullName>
    </submittedName>
</protein>
<evidence type="ECO:0000259" key="4">
    <source>
        <dbReference type="SMART" id="SM00701"/>
    </source>
</evidence>
<evidence type="ECO:0000256" key="2">
    <source>
        <dbReference type="SAM" id="MobiDB-lite"/>
    </source>
</evidence>
<dbReference type="InterPro" id="IPR006619">
    <property type="entry name" value="PGRP_domain_met/bac"/>
</dbReference>
<dbReference type="Proteomes" id="UP000198614">
    <property type="component" value="Unassembled WGS sequence"/>
</dbReference>
<sequence length="375" mass="38321">MSGLHDATPGALRDTGRGGTVRGGSRGTGSAGAGQESSGEADAEPGAAVHGTGTGTGPGTVRGRPPGTAPDAVRGGSRAPAPGARPGGSHAAGFDGRYERRRPGHWTPRRRARRRNGTGRHRTRRALVLLLGCLPGAAVALVLAFCAVGAAPTGARSAHPAPTRHPATAPAHAAARPVIVPRARWAGEGLPAQPPPRYDDRVVAVFVHHTDSPNGYDCADAPRIIRALYQGQTSARQWDDIGYNFLVDRCGTIYEGRAGGVDRPVTGAHTQGFNHRTAGIAAIGTFTAGTPVPPEMTEAIAALAAWKLGLSDVDPRSRVALVSSNGGSRYAAGATAVLPAVAGHDAGYQTSCPGAALSARLEAIRARAARLQGRT</sequence>
<dbReference type="Gene3D" id="3.40.80.10">
    <property type="entry name" value="Peptidoglycan recognition protein-like"/>
    <property type="match status" value="1"/>
</dbReference>
<proteinExistence type="inferred from homology"/>
<feature type="transmembrane region" description="Helical" evidence="3">
    <location>
        <begin position="127"/>
        <end position="151"/>
    </location>
</feature>
<dbReference type="GO" id="GO:0008270">
    <property type="term" value="F:zinc ion binding"/>
    <property type="evidence" value="ECO:0007669"/>
    <property type="project" value="InterPro"/>
</dbReference>
<evidence type="ECO:0000313" key="5">
    <source>
        <dbReference type="EMBL" id="SDF87296.1"/>
    </source>
</evidence>
<dbReference type="GO" id="GO:0009253">
    <property type="term" value="P:peptidoglycan catabolic process"/>
    <property type="evidence" value="ECO:0007669"/>
    <property type="project" value="InterPro"/>
</dbReference>
<accession>A0A1G7PM53</accession>
<dbReference type="InterPro" id="IPR002502">
    <property type="entry name" value="Amidase_domain"/>
</dbReference>
<name>A0A1G7PM53_9ACTN</name>
<dbReference type="GO" id="GO:0008745">
    <property type="term" value="F:N-acetylmuramoyl-L-alanine amidase activity"/>
    <property type="evidence" value="ECO:0007669"/>
    <property type="project" value="InterPro"/>
</dbReference>
<dbReference type="AlphaFoldDB" id="A0A1G7PM53"/>
<feature type="region of interest" description="Disordered" evidence="2">
    <location>
        <begin position="153"/>
        <end position="173"/>
    </location>
</feature>
<reference evidence="5 6" key="1">
    <citation type="submission" date="2016-10" db="EMBL/GenBank/DDBJ databases">
        <authorList>
            <person name="de Groot N.N."/>
        </authorList>
    </citation>
    <scope>NUCLEOTIDE SEQUENCE [LARGE SCALE GENOMIC DNA]</scope>
    <source>
        <strain evidence="5 6">CGMCC 4.1859</strain>
    </source>
</reference>
<dbReference type="InterPro" id="IPR015510">
    <property type="entry name" value="PGRP"/>
</dbReference>
<keyword evidence="3" id="KW-1133">Transmembrane helix</keyword>
<gene>
    <name evidence="5" type="ORF">SAMN05216260_111244</name>
</gene>
<feature type="region of interest" description="Disordered" evidence="2">
    <location>
        <begin position="1"/>
        <end position="121"/>
    </location>
</feature>
<dbReference type="PANTHER" id="PTHR11022:SF41">
    <property type="entry name" value="PEPTIDOGLYCAN-RECOGNITION PROTEIN LC-RELATED"/>
    <property type="match status" value="1"/>
</dbReference>
<dbReference type="PANTHER" id="PTHR11022">
    <property type="entry name" value="PEPTIDOGLYCAN RECOGNITION PROTEIN"/>
    <property type="match status" value="1"/>
</dbReference>
<dbReference type="EMBL" id="FNAX01000011">
    <property type="protein sequence ID" value="SDF87296.1"/>
    <property type="molecule type" value="Genomic_DNA"/>
</dbReference>
<dbReference type="Pfam" id="PF01510">
    <property type="entry name" value="Amidase_2"/>
    <property type="match status" value="1"/>
</dbReference>
<feature type="compositionally biased region" description="Basic residues" evidence="2">
    <location>
        <begin position="99"/>
        <end position="121"/>
    </location>
</feature>
<feature type="domain" description="Peptidoglycan recognition protein family" evidence="4">
    <location>
        <begin position="177"/>
        <end position="326"/>
    </location>
</feature>
<comment type="similarity">
    <text evidence="1">Belongs to the N-acetylmuramoyl-L-alanine amidase 2 family.</text>
</comment>
<evidence type="ECO:0000256" key="3">
    <source>
        <dbReference type="SAM" id="Phobius"/>
    </source>
</evidence>
<dbReference type="CDD" id="cd06583">
    <property type="entry name" value="PGRP"/>
    <property type="match status" value="1"/>
</dbReference>